<evidence type="ECO:0000313" key="1">
    <source>
        <dbReference type="EMBL" id="HJC22139.1"/>
    </source>
</evidence>
<dbReference type="EMBL" id="DWWS01000004">
    <property type="protein sequence ID" value="HJC22139.1"/>
    <property type="molecule type" value="Genomic_DNA"/>
</dbReference>
<accession>A0A9D2SMV0</accession>
<evidence type="ECO:0008006" key="3">
    <source>
        <dbReference type="Google" id="ProtNLM"/>
    </source>
</evidence>
<gene>
    <name evidence="1" type="ORF">H9761_00360</name>
</gene>
<evidence type="ECO:0000313" key="2">
    <source>
        <dbReference type="Proteomes" id="UP000823891"/>
    </source>
</evidence>
<sequence>MAAGIIFVIVIAISVFEIKKYAKRLAWDGCGDCCRQRKGKGGEGA</sequence>
<name>A0A9D2SMV0_9FIRM</name>
<protein>
    <recommendedName>
        <fullName evidence="3">FeoB-associated Cys-rich membrane protein</fullName>
    </recommendedName>
</protein>
<organism evidence="1 2">
    <name type="scientific">Candidatus Eisenbergiella merdavium</name>
    <dbReference type="NCBI Taxonomy" id="2838551"/>
    <lineage>
        <taxon>Bacteria</taxon>
        <taxon>Bacillati</taxon>
        <taxon>Bacillota</taxon>
        <taxon>Clostridia</taxon>
        <taxon>Lachnospirales</taxon>
        <taxon>Lachnospiraceae</taxon>
        <taxon>Eisenbergiella</taxon>
    </lineage>
</organism>
<comment type="caution">
    <text evidence="1">The sequence shown here is derived from an EMBL/GenBank/DDBJ whole genome shotgun (WGS) entry which is preliminary data.</text>
</comment>
<proteinExistence type="predicted"/>
<reference evidence="1" key="2">
    <citation type="submission" date="2021-04" db="EMBL/GenBank/DDBJ databases">
        <authorList>
            <person name="Gilroy R."/>
        </authorList>
    </citation>
    <scope>NUCLEOTIDE SEQUENCE</scope>
    <source>
        <strain evidence="1">USAMLcec2-132</strain>
    </source>
</reference>
<dbReference type="AlphaFoldDB" id="A0A9D2SMV0"/>
<reference evidence="1" key="1">
    <citation type="journal article" date="2021" name="PeerJ">
        <title>Extensive microbial diversity within the chicken gut microbiome revealed by metagenomics and culture.</title>
        <authorList>
            <person name="Gilroy R."/>
            <person name="Ravi A."/>
            <person name="Getino M."/>
            <person name="Pursley I."/>
            <person name="Horton D.L."/>
            <person name="Alikhan N.F."/>
            <person name="Baker D."/>
            <person name="Gharbi K."/>
            <person name="Hall N."/>
            <person name="Watson M."/>
            <person name="Adriaenssens E.M."/>
            <person name="Foster-Nyarko E."/>
            <person name="Jarju S."/>
            <person name="Secka A."/>
            <person name="Antonio M."/>
            <person name="Oren A."/>
            <person name="Chaudhuri R.R."/>
            <person name="La Ragione R."/>
            <person name="Hildebrand F."/>
            <person name="Pallen M.J."/>
        </authorList>
    </citation>
    <scope>NUCLEOTIDE SEQUENCE</scope>
    <source>
        <strain evidence="1">USAMLcec2-132</strain>
    </source>
</reference>
<dbReference type="Proteomes" id="UP000823891">
    <property type="component" value="Unassembled WGS sequence"/>
</dbReference>